<accession>A0ACC0K946</accession>
<organism evidence="1 2">
    <name type="scientific">Choristoneura fumiferana</name>
    <name type="common">Spruce budworm moth</name>
    <name type="synonym">Archips fumiferana</name>
    <dbReference type="NCBI Taxonomy" id="7141"/>
    <lineage>
        <taxon>Eukaryota</taxon>
        <taxon>Metazoa</taxon>
        <taxon>Ecdysozoa</taxon>
        <taxon>Arthropoda</taxon>
        <taxon>Hexapoda</taxon>
        <taxon>Insecta</taxon>
        <taxon>Pterygota</taxon>
        <taxon>Neoptera</taxon>
        <taxon>Endopterygota</taxon>
        <taxon>Lepidoptera</taxon>
        <taxon>Glossata</taxon>
        <taxon>Ditrysia</taxon>
        <taxon>Tortricoidea</taxon>
        <taxon>Tortricidae</taxon>
        <taxon>Tortricinae</taxon>
        <taxon>Choristoneura</taxon>
    </lineage>
</organism>
<reference evidence="1 2" key="1">
    <citation type="journal article" date="2022" name="Genome Biol. Evol.">
        <title>The Spruce Budworm Genome: Reconstructing the Evolutionary History of Antifreeze Proteins.</title>
        <authorList>
            <person name="Beliveau C."/>
            <person name="Gagne P."/>
            <person name="Picq S."/>
            <person name="Vernygora O."/>
            <person name="Keeling C.I."/>
            <person name="Pinkney K."/>
            <person name="Doucet D."/>
            <person name="Wen F."/>
            <person name="Johnston J.S."/>
            <person name="Maaroufi H."/>
            <person name="Boyle B."/>
            <person name="Laroche J."/>
            <person name="Dewar K."/>
            <person name="Juretic N."/>
            <person name="Blackburn G."/>
            <person name="Nisole A."/>
            <person name="Brunet B."/>
            <person name="Brandao M."/>
            <person name="Lumley L."/>
            <person name="Duan J."/>
            <person name="Quan G."/>
            <person name="Lucarotti C.J."/>
            <person name="Roe A.D."/>
            <person name="Sperling F.A.H."/>
            <person name="Levesque R.C."/>
            <person name="Cusson M."/>
        </authorList>
    </citation>
    <scope>NUCLEOTIDE SEQUENCE [LARGE SCALE GENOMIC DNA]</scope>
    <source>
        <strain evidence="1">Glfc:IPQL:Cfum</strain>
    </source>
</reference>
<dbReference type="Proteomes" id="UP001064048">
    <property type="component" value="Chromosome 24"/>
</dbReference>
<sequence length="59" mass="6748">MREAQDRSEWRALGEACWDMTMMVSHSRAWIDSVIRSIPPHSDQESADSGENTIPINMD</sequence>
<gene>
    <name evidence="1" type="ORF">MSG28_013833</name>
</gene>
<protein>
    <submittedName>
        <fullName evidence="1">Uncharacterized protein</fullName>
    </submittedName>
</protein>
<evidence type="ECO:0000313" key="1">
    <source>
        <dbReference type="EMBL" id="KAI8432930.1"/>
    </source>
</evidence>
<keyword evidence="2" id="KW-1185">Reference proteome</keyword>
<dbReference type="EMBL" id="CM046124">
    <property type="protein sequence ID" value="KAI8432930.1"/>
    <property type="molecule type" value="Genomic_DNA"/>
</dbReference>
<comment type="caution">
    <text evidence="1">The sequence shown here is derived from an EMBL/GenBank/DDBJ whole genome shotgun (WGS) entry which is preliminary data.</text>
</comment>
<evidence type="ECO:0000313" key="2">
    <source>
        <dbReference type="Proteomes" id="UP001064048"/>
    </source>
</evidence>
<name>A0ACC0K946_CHOFU</name>
<proteinExistence type="predicted"/>